<keyword evidence="2" id="KW-1185">Reference proteome</keyword>
<proteinExistence type="predicted"/>
<dbReference type="EMBL" id="MU003538">
    <property type="protein sequence ID" value="KAF2464288.1"/>
    <property type="molecule type" value="Genomic_DNA"/>
</dbReference>
<accession>A0ACB6QCG3</accession>
<sequence length="509" mass="57714">MPPRRRLVSLEHLAPDTVEISVPQRFEEYAVDVWSRQALAPAQYLDFMWSVVAGLEALNCYHSSGVFVLPELNSGLATGTNKPFWIQSLGNMLAMTYFFKGFDNWQDCHLGETKHKCGRIRQCYNHSRLLQSHTDSVFHLPQKQCIFLPHLLCHPTHNTKPPLENFLSQRKRLQMFTISALRSPETPPTGERCFVSGGFAPTRTPNRPRVLSRARTQWHYRLSDCRDTVTTVADPCPLWLHLLVANLWFRQLDKFLNPAALIDTLLCDELRDVQVTILPMQLRFNSTVLHAVFFSVGILPVSLYYGLLGCVLRVTPPELRPFHFLSGFSRNTTTTNARYLGDTIRLRPSEIRLPSRSDWRTTSCAPGSHPLLANSPGSTDSGPRRNSPHLPGQLAMYLLSAWRLVELGTRASGIFHGKLRRVSGGARSNGKWLWGLSSTLDINPQSFPHHFQHSHIEIDVLIDRLTQAERCRPDKVSTRITLALAALFINDIPTEICMGIKNGRMWIAI</sequence>
<reference evidence="1" key="1">
    <citation type="journal article" date="2020" name="Stud. Mycol.">
        <title>101 Dothideomycetes genomes: a test case for predicting lifestyles and emergence of pathogens.</title>
        <authorList>
            <person name="Haridas S."/>
            <person name="Albert R."/>
            <person name="Binder M."/>
            <person name="Bloem J."/>
            <person name="Labutti K."/>
            <person name="Salamov A."/>
            <person name="Andreopoulos B."/>
            <person name="Baker S."/>
            <person name="Barry K."/>
            <person name="Bills G."/>
            <person name="Bluhm B."/>
            <person name="Cannon C."/>
            <person name="Castanera R."/>
            <person name="Culley D."/>
            <person name="Daum C."/>
            <person name="Ezra D."/>
            <person name="Gonzalez J."/>
            <person name="Henrissat B."/>
            <person name="Kuo A."/>
            <person name="Liang C."/>
            <person name="Lipzen A."/>
            <person name="Lutzoni F."/>
            <person name="Magnuson J."/>
            <person name="Mondo S."/>
            <person name="Nolan M."/>
            <person name="Ohm R."/>
            <person name="Pangilinan J."/>
            <person name="Park H.-J."/>
            <person name="Ramirez L."/>
            <person name="Alfaro M."/>
            <person name="Sun H."/>
            <person name="Tritt A."/>
            <person name="Yoshinaga Y."/>
            <person name="Zwiers L.-H."/>
            <person name="Turgeon B."/>
            <person name="Goodwin S."/>
            <person name="Spatafora J."/>
            <person name="Crous P."/>
            <person name="Grigoriev I."/>
        </authorList>
    </citation>
    <scope>NUCLEOTIDE SEQUENCE</scope>
    <source>
        <strain evidence="1">ATCC 200398</strain>
    </source>
</reference>
<comment type="caution">
    <text evidence="1">The sequence shown here is derived from an EMBL/GenBank/DDBJ whole genome shotgun (WGS) entry which is preliminary data.</text>
</comment>
<evidence type="ECO:0000313" key="2">
    <source>
        <dbReference type="Proteomes" id="UP000799755"/>
    </source>
</evidence>
<name>A0ACB6QCG3_9PLEO</name>
<protein>
    <submittedName>
        <fullName evidence="1">Uncharacterized protein</fullName>
    </submittedName>
</protein>
<gene>
    <name evidence="1" type="ORF">BDR25DRAFT_361790</name>
</gene>
<evidence type="ECO:0000313" key="1">
    <source>
        <dbReference type="EMBL" id="KAF2464288.1"/>
    </source>
</evidence>
<organism evidence="1 2">
    <name type="scientific">Lindgomyces ingoldianus</name>
    <dbReference type="NCBI Taxonomy" id="673940"/>
    <lineage>
        <taxon>Eukaryota</taxon>
        <taxon>Fungi</taxon>
        <taxon>Dikarya</taxon>
        <taxon>Ascomycota</taxon>
        <taxon>Pezizomycotina</taxon>
        <taxon>Dothideomycetes</taxon>
        <taxon>Pleosporomycetidae</taxon>
        <taxon>Pleosporales</taxon>
        <taxon>Lindgomycetaceae</taxon>
        <taxon>Lindgomyces</taxon>
    </lineage>
</organism>
<dbReference type="Proteomes" id="UP000799755">
    <property type="component" value="Unassembled WGS sequence"/>
</dbReference>